<accession>A0A916UAD6</accession>
<dbReference type="PANTHER" id="PTHR43265">
    <property type="entry name" value="ESTERASE ESTD"/>
    <property type="match status" value="1"/>
</dbReference>
<organism evidence="3 4">
    <name type="scientific">Undibacterium terreum</name>
    <dbReference type="NCBI Taxonomy" id="1224302"/>
    <lineage>
        <taxon>Bacteria</taxon>
        <taxon>Pseudomonadati</taxon>
        <taxon>Pseudomonadota</taxon>
        <taxon>Betaproteobacteria</taxon>
        <taxon>Burkholderiales</taxon>
        <taxon>Oxalobacteraceae</taxon>
        <taxon>Undibacterium</taxon>
    </lineage>
</organism>
<reference evidence="3" key="1">
    <citation type="journal article" date="2014" name="Int. J. Syst. Evol. Microbiol.">
        <title>Complete genome sequence of Corynebacterium casei LMG S-19264T (=DSM 44701T), isolated from a smear-ripened cheese.</title>
        <authorList>
            <consortium name="US DOE Joint Genome Institute (JGI-PGF)"/>
            <person name="Walter F."/>
            <person name="Albersmeier A."/>
            <person name="Kalinowski J."/>
            <person name="Ruckert C."/>
        </authorList>
    </citation>
    <scope>NUCLEOTIDE SEQUENCE</scope>
    <source>
        <strain evidence="3">CGMCC 1.10998</strain>
    </source>
</reference>
<dbReference type="InterPro" id="IPR022742">
    <property type="entry name" value="Hydrolase_4"/>
</dbReference>
<evidence type="ECO:0000313" key="4">
    <source>
        <dbReference type="Proteomes" id="UP000637423"/>
    </source>
</evidence>
<gene>
    <name evidence="3" type="ORF">GCM10011396_11480</name>
</gene>
<protein>
    <submittedName>
        <fullName evidence="3">Alpha/beta hydrolase</fullName>
    </submittedName>
</protein>
<dbReference type="PANTHER" id="PTHR43265:SF1">
    <property type="entry name" value="ESTERASE ESTD"/>
    <property type="match status" value="1"/>
</dbReference>
<comment type="caution">
    <text evidence="3">The sequence shown here is derived from an EMBL/GenBank/DDBJ whole genome shotgun (WGS) entry which is preliminary data.</text>
</comment>
<sequence>MRTLLFSLLFVLSTSSHADDTARNSPASHVDSATIAEQATILDTPTGKIIGSLQLPTAQLPTAAGRVPLAIIVAGSGPTDRNGNSSMLPGPNNSLKQLARALADAGIASVRYDKRGIAASAAAGPVESALRFDNYVNDASGWVQKMKQDERFSSVAIIGHSEGSLIAMLAARQAKADAYVSIAGPAQGAADVLRKQLRPKLNGAAAAENERVLLALEHGILAGDVPAGFAALYRPSIQPYLISWFRYVPAVELAKLDIPVLIVQGSTDLQITVADAEALKKAKPSATLAIVPGMNHVLKLVDGDLQEQIGSYSNAALPLAPELVKSVTQFLKANLK</sequence>
<dbReference type="Proteomes" id="UP000637423">
    <property type="component" value="Unassembled WGS sequence"/>
</dbReference>
<dbReference type="Gene3D" id="3.40.50.1820">
    <property type="entry name" value="alpha/beta hydrolase"/>
    <property type="match status" value="1"/>
</dbReference>
<evidence type="ECO:0000259" key="2">
    <source>
        <dbReference type="Pfam" id="PF12146"/>
    </source>
</evidence>
<evidence type="ECO:0000313" key="3">
    <source>
        <dbReference type="EMBL" id="GGC66167.1"/>
    </source>
</evidence>
<dbReference type="GO" id="GO:0052689">
    <property type="term" value="F:carboxylic ester hydrolase activity"/>
    <property type="evidence" value="ECO:0007669"/>
    <property type="project" value="TreeGrafter"/>
</dbReference>
<keyword evidence="4" id="KW-1185">Reference proteome</keyword>
<dbReference type="Pfam" id="PF12146">
    <property type="entry name" value="Hydrolase_4"/>
    <property type="match status" value="1"/>
</dbReference>
<keyword evidence="1" id="KW-0732">Signal</keyword>
<feature type="signal peptide" evidence="1">
    <location>
        <begin position="1"/>
        <end position="18"/>
    </location>
</feature>
<dbReference type="SUPFAM" id="SSF53474">
    <property type="entry name" value="alpha/beta-Hydrolases"/>
    <property type="match status" value="1"/>
</dbReference>
<dbReference type="InterPro" id="IPR053145">
    <property type="entry name" value="AB_hydrolase_Est10"/>
</dbReference>
<dbReference type="EMBL" id="BMED01000001">
    <property type="protein sequence ID" value="GGC66167.1"/>
    <property type="molecule type" value="Genomic_DNA"/>
</dbReference>
<proteinExistence type="predicted"/>
<feature type="domain" description="Serine aminopeptidase S33" evidence="2">
    <location>
        <begin position="95"/>
        <end position="183"/>
    </location>
</feature>
<dbReference type="AlphaFoldDB" id="A0A916UAD6"/>
<evidence type="ECO:0000256" key="1">
    <source>
        <dbReference type="SAM" id="SignalP"/>
    </source>
</evidence>
<dbReference type="RefSeq" id="WP_188564973.1">
    <property type="nucleotide sequence ID" value="NZ_BMED01000001.1"/>
</dbReference>
<feature type="chain" id="PRO_5037872890" evidence="1">
    <location>
        <begin position="19"/>
        <end position="336"/>
    </location>
</feature>
<name>A0A916UAD6_9BURK</name>
<reference evidence="3" key="2">
    <citation type="submission" date="2020-09" db="EMBL/GenBank/DDBJ databases">
        <authorList>
            <person name="Sun Q."/>
            <person name="Zhou Y."/>
        </authorList>
    </citation>
    <scope>NUCLEOTIDE SEQUENCE</scope>
    <source>
        <strain evidence="3">CGMCC 1.10998</strain>
    </source>
</reference>
<keyword evidence="3" id="KW-0378">Hydrolase</keyword>
<dbReference type="InterPro" id="IPR029058">
    <property type="entry name" value="AB_hydrolase_fold"/>
</dbReference>